<reference evidence="1" key="1">
    <citation type="journal article" date="2017" name="Appl. Environ. Microbiol.">
        <title>Molecular characterization of an Endozoicomonas-like organism causing infection in king scallop Pecten maximus L.</title>
        <authorList>
            <person name="Cano I."/>
            <person name="van Aerle R."/>
            <person name="Ross S."/>
            <person name="Verner-Jeffreys D.W."/>
            <person name="Paley R.K."/>
            <person name="Rimmer G."/>
            <person name="Ryder D."/>
            <person name="Hooper P."/>
            <person name="Stone D."/>
            <person name="Feist S.W."/>
        </authorList>
    </citation>
    <scope>NUCLEOTIDE SEQUENCE</scope>
</reference>
<gene>
    <name evidence="1" type="ORF">CI610_03405</name>
</gene>
<organism evidence="1">
    <name type="scientific">invertebrate metagenome</name>
    <dbReference type="NCBI Taxonomy" id="1711999"/>
    <lineage>
        <taxon>unclassified sequences</taxon>
        <taxon>metagenomes</taxon>
        <taxon>organismal metagenomes</taxon>
    </lineage>
</organism>
<comment type="caution">
    <text evidence="1">The sequence shown here is derived from an EMBL/GenBank/DDBJ whole genome shotgun (WGS) entry which is preliminary data.</text>
</comment>
<protein>
    <submittedName>
        <fullName evidence="1">Uncharacterized protein</fullName>
    </submittedName>
</protein>
<evidence type="ECO:0000313" key="1">
    <source>
        <dbReference type="EMBL" id="PJE77668.1"/>
    </source>
</evidence>
<sequence length="45" mass="4904">MKIRSEKTGELGHKTWTEGKLVSCRQEDGNACGAFVLLVNGLVLN</sequence>
<dbReference type="EMBL" id="NSIT01000437">
    <property type="protein sequence ID" value="PJE77668.1"/>
    <property type="molecule type" value="Genomic_DNA"/>
</dbReference>
<accession>A0A2H9T360</accession>
<proteinExistence type="predicted"/>
<dbReference type="AlphaFoldDB" id="A0A2H9T360"/>
<name>A0A2H9T360_9ZZZZ</name>